<evidence type="ECO:0000259" key="2">
    <source>
        <dbReference type="PROSITE" id="PS51384"/>
    </source>
</evidence>
<organism evidence="3 4">
    <name type="scientific">Mesorhizobium muleiense</name>
    <dbReference type="NCBI Taxonomy" id="1004279"/>
    <lineage>
        <taxon>Bacteria</taxon>
        <taxon>Pseudomonadati</taxon>
        <taxon>Pseudomonadota</taxon>
        <taxon>Alphaproteobacteria</taxon>
        <taxon>Hyphomicrobiales</taxon>
        <taxon>Phyllobacteriaceae</taxon>
        <taxon>Mesorhizobium</taxon>
    </lineage>
</organism>
<dbReference type="RefSeq" id="WP_091592640.1">
    <property type="nucleotide sequence ID" value="NZ_FNEE01000004.1"/>
</dbReference>
<dbReference type="InterPro" id="IPR008333">
    <property type="entry name" value="Cbr1-like_FAD-bd_dom"/>
</dbReference>
<dbReference type="PRINTS" id="PR00371">
    <property type="entry name" value="FPNCR"/>
</dbReference>
<dbReference type="EMBL" id="FNEE01000004">
    <property type="protein sequence ID" value="SDJ05839.1"/>
    <property type="molecule type" value="Genomic_DNA"/>
</dbReference>
<evidence type="ECO:0000256" key="1">
    <source>
        <dbReference type="ARBA" id="ARBA00034078"/>
    </source>
</evidence>
<feature type="domain" description="FAD-binding FR-type" evidence="2">
    <location>
        <begin position="9"/>
        <end position="111"/>
    </location>
</feature>
<dbReference type="AlphaFoldDB" id="A0A1G8QM22"/>
<dbReference type="PROSITE" id="PS51384">
    <property type="entry name" value="FAD_FR"/>
    <property type="match status" value="1"/>
</dbReference>
<protein>
    <submittedName>
        <fullName evidence="3">Ferredoxin-NADP reductase</fullName>
    </submittedName>
</protein>
<dbReference type="InterPro" id="IPR050415">
    <property type="entry name" value="MRET"/>
</dbReference>
<dbReference type="PANTHER" id="PTHR47354">
    <property type="entry name" value="NADH OXIDOREDUCTASE HCR"/>
    <property type="match status" value="1"/>
</dbReference>
<dbReference type="InterPro" id="IPR001433">
    <property type="entry name" value="OxRdtase_FAD/NAD-bd"/>
</dbReference>
<dbReference type="InterPro" id="IPR001709">
    <property type="entry name" value="Flavoprot_Pyr_Nucl_cyt_Rdtase"/>
</dbReference>
<dbReference type="Pfam" id="PF00175">
    <property type="entry name" value="NAD_binding_1"/>
    <property type="match status" value="1"/>
</dbReference>
<dbReference type="InterPro" id="IPR017927">
    <property type="entry name" value="FAD-bd_FR_type"/>
</dbReference>
<dbReference type="Gene3D" id="2.40.30.10">
    <property type="entry name" value="Translation factors"/>
    <property type="match status" value="1"/>
</dbReference>
<gene>
    <name evidence="3" type="ORF">SAMN05428953_10495</name>
</gene>
<accession>A0A1G8QM22</accession>
<dbReference type="Gene3D" id="3.40.50.80">
    <property type="entry name" value="Nucleotide-binding domain of ferredoxin-NADP reductase (FNR) module"/>
    <property type="match status" value="1"/>
</dbReference>
<dbReference type="SUPFAM" id="SSF63380">
    <property type="entry name" value="Riboflavin synthase domain-like"/>
    <property type="match status" value="1"/>
</dbReference>
<dbReference type="InterPro" id="IPR039261">
    <property type="entry name" value="FNR_nucleotide-bd"/>
</dbReference>
<dbReference type="SUPFAM" id="SSF52343">
    <property type="entry name" value="Ferredoxin reductase-like, C-terminal NADP-linked domain"/>
    <property type="match status" value="1"/>
</dbReference>
<evidence type="ECO:0000313" key="4">
    <source>
        <dbReference type="Proteomes" id="UP000198894"/>
    </source>
</evidence>
<dbReference type="GO" id="GO:0016491">
    <property type="term" value="F:oxidoreductase activity"/>
    <property type="evidence" value="ECO:0007669"/>
    <property type="project" value="InterPro"/>
</dbReference>
<name>A0A1G8QM22_9HYPH</name>
<reference evidence="4" key="1">
    <citation type="submission" date="2016-10" db="EMBL/GenBank/DDBJ databases">
        <authorList>
            <person name="Varghese N."/>
            <person name="Submissions S."/>
        </authorList>
    </citation>
    <scope>NUCLEOTIDE SEQUENCE [LARGE SCALE GENOMIC DNA]</scope>
    <source>
        <strain evidence="4">CGMCC 1.11022</strain>
    </source>
</reference>
<evidence type="ECO:0000313" key="3">
    <source>
        <dbReference type="EMBL" id="SDJ05839.1"/>
    </source>
</evidence>
<dbReference type="Proteomes" id="UP000198894">
    <property type="component" value="Unassembled WGS sequence"/>
</dbReference>
<keyword evidence="4" id="KW-1185">Reference proteome</keyword>
<dbReference type="Pfam" id="PF00970">
    <property type="entry name" value="FAD_binding_6"/>
    <property type="match status" value="1"/>
</dbReference>
<dbReference type="PANTHER" id="PTHR47354:SF5">
    <property type="entry name" value="PROTEIN RFBI"/>
    <property type="match status" value="1"/>
</dbReference>
<dbReference type="InterPro" id="IPR017938">
    <property type="entry name" value="Riboflavin_synthase-like_b-brl"/>
</dbReference>
<dbReference type="PRINTS" id="PR00406">
    <property type="entry name" value="CYTB5RDTASE"/>
</dbReference>
<comment type="cofactor">
    <cofactor evidence="1">
        <name>[2Fe-2S] cluster</name>
        <dbReference type="ChEBI" id="CHEBI:190135"/>
    </cofactor>
</comment>
<sequence length="248" mass="27115">MSDAPAAQSPWQTVTIARIEKRTPRVTSFFLQPSRPFAYRAGQHVDVRLTAPDGYQARRSYSIASAPEAGETIELAIERLDDGEISPFFHDIAAVGDEVELRGPLGGHFVWSDSDGGPLLLVGGGSGVVPLMAMIRHRAARRSAVPVALVFSARVWDEVIFRDELIDVHDRRDGFDLVLALTREAARRPSDYSRRVDAAMMEQSMLRLPAPPRFAFVCGSNAFVSAAAQALIDAGVPANLIRTERYGV</sequence>
<proteinExistence type="predicted"/>